<reference evidence="2 3" key="1">
    <citation type="submission" date="2020-08" db="EMBL/GenBank/DDBJ databases">
        <title>Sequencing the genomes of 1000 actinobacteria strains.</title>
        <authorList>
            <person name="Klenk H.-P."/>
        </authorList>
    </citation>
    <scope>NUCLEOTIDE SEQUENCE [LARGE SCALE GENOMIC DNA]</scope>
    <source>
        <strain evidence="2 3">DSM 46659</strain>
    </source>
</reference>
<accession>A0A7W9YLU6</accession>
<dbReference type="AlphaFoldDB" id="A0A7W9YLU6"/>
<sequence length="86" mass="9224">MITLTEDAVRPPHAVPEAGAVRADFETDLTIDEFDGWTNPENATVSPTTMCWRRLSTPTALPAPRRARTGPHRPSHSAFASAGAVA</sequence>
<comment type="caution">
    <text evidence="2">The sequence shown here is derived from an EMBL/GenBank/DDBJ whole genome shotgun (WGS) entry which is preliminary data.</text>
</comment>
<gene>
    <name evidence="2" type="ORF">HNR23_004598</name>
</gene>
<feature type="region of interest" description="Disordered" evidence="1">
    <location>
        <begin position="1"/>
        <end position="21"/>
    </location>
</feature>
<protein>
    <submittedName>
        <fullName evidence="2">Uncharacterized protein</fullName>
    </submittedName>
</protein>
<evidence type="ECO:0000313" key="3">
    <source>
        <dbReference type="Proteomes" id="UP000546642"/>
    </source>
</evidence>
<name>A0A7W9YLU6_9ACTN</name>
<evidence type="ECO:0000313" key="2">
    <source>
        <dbReference type="EMBL" id="MBB6174538.1"/>
    </source>
</evidence>
<organism evidence="2 3">
    <name type="scientific">Nocardiopsis mwathae</name>
    <dbReference type="NCBI Taxonomy" id="1472723"/>
    <lineage>
        <taxon>Bacteria</taxon>
        <taxon>Bacillati</taxon>
        <taxon>Actinomycetota</taxon>
        <taxon>Actinomycetes</taxon>
        <taxon>Streptosporangiales</taxon>
        <taxon>Nocardiopsidaceae</taxon>
        <taxon>Nocardiopsis</taxon>
    </lineage>
</organism>
<keyword evidence="3" id="KW-1185">Reference proteome</keyword>
<dbReference type="EMBL" id="JACHDS010000001">
    <property type="protein sequence ID" value="MBB6174538.1"/>
    <property type="molecule type" value="Genomic_DNA"/>
</dbReference>
<dbReference type="RefSeq" id="WP_184078624.1">
    <property type="nucleotide sequence ID" value="NZ_JACHDS010000001.1"/>
</dbReference>
<feature type="region of interest" description="Disordered" evidence="1">
    <location>
        <begin position="59"/>
        <end position="86"/>
    </location>
</feature>
<proteinExistence type="predicted"/>
<evidence type="ECO:0000256" key="1">
    <source>
        <dbReference type="SAM" id="MobiDB-lite"/>
    </source>
</evidence>
<feature type="compositionally biased region" description="Basic residues" evidence="1">
    <location>
        <begin position="65"/>
        <end position="75"/>
    </location>
</feature>
<dbReference type="Proteomes" id="UP000546642">
    <property type="component" value="Unassembled WGS sequence"/>
</dbReference>